<name>A0A0U3IPM5_9GAMM</name>
<dbReference type="EMBL" id="CP013612">
    <property type="protein sequence ID" value="ALU45260.1"/>
    <property type="molecule type" value="Genomic_DNA"/>
</dbReference>
<dbReference type="AlphaFoldDB" id="A0A0U3IPM5"/>
<evidence type="ECO:0000256" key="1">
    <source>
        <dbReference type="ARBA" id="ARBA00001954"/>
    </source>
</evidence>
<dbReference type="Gene3D" id="2.60.120.620">
    <property type="entry name" value="q2cbj1_9rhob like domain"/>
    <property type="match status" value="1"/>
</dbReference>
<dbReference type="PANTHER" id="PTHR20883:SF48">
    <property type="entry name" value="ECTOINE DIOXYGENASE"/>
    <property type="match status" value="1"/>
</dbReference>
<organism evidence="2 3">
    <name type="scientific">Pseudoalteromonas rubra</name>
    <dbReference type="NCBI Taxonomy" id="43658"/>
    <lineage>
        <taxon>Bacteria</taxon>
        <taxon>Pseudomonadati</taxon>
        <taxon>Pseudomonadota</taxon>
        <taxon>Gammaproteobacteria</taxon>
        <taxon>Alteromonadales</taxon>
        <taxon>Pseudoalteromonadaceae</taxon>
        <taxon>Pseudoalteromonas</taxon>
    </lineage>
</organism>
<comment type="cofactor">
    <cofactor evidence="1">
        <name>Fe(2+)</name>
        <dbReference type="ChEBI" id="CHEBI:29033"/>
    </cofactor>
</comment>
<evidence type="ECO:0000313" key="3">
    <source>
        <dbReference type="Proteomes" id="UP000069015"/>
    </source>
</evidence>
<dbReference type="KEGG" id="prr:AT705_20075"/>
<dbReference type="Proteomes" id="UP000069015">
    <property type="component" value="Chromosome 2"/>
</dbReference>
<dbReference type="Pfam" id="PF05721">
    <property type="entry name" value="PhyH"/>
    <property type="match status" value="1"/>
</dbReference>
<protein>
    <recommendedName>
        <fullName evidence="4">Phytanoyl-CoA dioxygenase</fullName>
    </recommendedName>
</protein>
<proteinExistence type="predicted"/>
<dbReference type="SUPFAM" id="SSF51197">
    <property type="entry name" value="Clavaminate synthase-like"/>
    <property type="match status" value="1"/>
</dbReference>
<dbReference type="GO" id="GO:0005506">
    <property type="term" value="F:iron ion binding"/>
    <property type="evidence" value="ECO:0007669"/>
    <property type="project" value="UniProtKB-ARBA"/>
</dbReference>
<evidence type="ECO:0008006" key="4">
    <source>
        <dbReference type="Google" id="ProtNLM"/>
    </source>
</evidence>
<dbReference type="RefSeq" id="WP_058798158.1">
    <property type="nucleotide sequence ID" value="NZ_CP013612.1"/>
</dbReference>
<accession>A0A0U3IPM5</accession>
<evidence type="ECO:0000313" key="2">
    <source>
        <dbReference type="EMBL" id="ALU45260.1"/>
    </source>
</evidence>
<dbReference type="InterPro" id="IPR008775">
    <property type="entry name" value="Phytyl_CoA_dOase-like"/>
</dbReference>
<gene>
    <name evidence="2" type="ORF">AT705_20075</name>
</gene>
<sequence length="250" mass="27563">MDNYSTLGFVIFDSQIINHTLLDSAHQQIGSIINGHSDTGQPHWGLVNGIDNNSLTRIAQPHLCSQAFYQLLTESDIGPLIADVLKCRKLKVWGSQLYIKPPGHSPSLNVGWHRDSQHMPFFKSGVATLWIPFSATSLDTGCLKYIGGSQNTKEYVQPLGGQELNLKAETERLSHFSTGKYLETPVEVPLGGFSLHHWDLIHGSDANTGDKARIALSVGVYTEDLCVDRSAPDYGYSDILNNPRFCPSLI</sequence>
<dbReference type="PANTHER" id="PTHR20883">
    <property type="entry name" value="PHYTANOYL-COA DIOXYGENASE DOMAIN CONTAINING 1"/>
    <property type="match status" value="1"/>
</dbReference>
<dbReference type="GO" id="GO:0016706">
    <property type="term" value="F:2-oxoglutarate-dependent dioxygenase activity"/>
    <property type="evidence" value="ECO:0007669"/>
    <property type="project" value="UniProtKB-ARBA"/>
</dbReference>
<reference evidence="2 3" key="1">
    <citation type="submission" date="2015-12" db="EMBL/GenBank/DDBJ databases">
        <title>Complete genome sequence of Pseudoalteromonas rubra SCSIO 6842, harboring a conjugative plasmid.</title>
        <authorList>
            <person name="Li B."/>
            <person name="Wang X."/>
        </authorList>
    </citation>
    <scope>NUCLEOTIDE SEQUENCE [LARGE SCALE GENOMIC DNA]</scope>
    <source>
        <strain evidence="2 3">SCSIO 6842</strain>
    </source>
</reference>